<feature type="region of interest" description="Disordered" evidence="1">
    <location>
        <begin position="277"/>
        <end position="300"/>
    </location>
</feature>
<evidence type="ECO:0000313" key="2">
    <source>
        <dbReference type="EMBL" id="VDP94076.1"/>
    </source>
</evidence>
<organism evidence="4">
    <name type="scientific">Echinostoma caproni</name>
    <dbReference type="NCBI Taxonomy" id="27848"/>
    <lineage>
        <taxon>Eukaryota</taxon>
        <taxon>Metazoa</taxon>
        <taxon>Spiralia</taxon>
        <taxon>Lophotrochozoa</taxon>
        <taxon>Platyhelminthes</taxon>
        <taxon>Trematoda</taxon>
        <taxon>Digenea</taxon>
        <taxon>Plagiorchiida</taxon>
        <taxon>Echinostomata</taxon>
        <taxon>Echinostomatoidea</taxon>
        <taxon>Echinostomatidae</taxon>
        <taxon>Echinostoma</taxon>
    </lineage>
</organism>
<protein>
    <submittedName>
        <fullName evidence="4">Telo_bind domain-containing protein</fullName>
    </submittedName>
</protein>
<proteinExistence type="predicted"/>
<dbReference type="AlphaFoldDB" id="A0A183BC68"/>
<dbReference type="EMBL" id="UZAN01065971">
    <property type="protein sequence ID" value="VDP94076.1"/>
    <property type="molecule type" value="Genomic_DNA"/>
</dbReference>
<name>A0A183BC68_9TREM</name>
<dbReference type="WBParaSite" id="ECPE_0001684601-mRNA-1">
    <property type="protein sequence ID" value="ECPE_0001684601-mRNA-1"/>
    <property type="gene ID" value="ECPE_0001684601"/>
</dbReference>
<gene>
    <name evidence="2" type="ORF">ECPE_LOCUS16803</name>
</gene>
<keyword evidence="3" id="KW-1185">Reference proteome</keyword>
<dbReference type="OrthoDB" id="6246047at2759"/>
<evidence type="ECO:0000313" key="4">
    <source>
        <dbReference type="WBParaSite" id="ECPE_0001684601-mRNA-1"/>
    </source>
</evidence>
<evidence type="ECO:0000256" key="1">
    <source>
        <dbReference type="SAM" id="MobiDB-lite"/>
    </source>
</evidence>
<evidence type="ECO:0000313" key="3">
    <source>
        <dbReference type="Proteomes" id="UP000272942"/>
    </source>
</evidence>
<dbReference type="Proteomes" id="UP000272942">
    <property type="component" value="Unassembled WGS sequence"/>
</dbReference>
<reference evidence="4" key="1">
    <citation type="submission" date="2016-06" db="UniProtKB">
        <authorList>
            <consortium name="WormBaseParasite"/>
        </authorList>
    </citation>
    <scope>IDENTIFICATION</scope>
</reference>
<sequence length="313" mass="34187">MPNNKLSSIPETVSKGVAVEESDIRFLPSFFVTSDILGEIIKRRHQLPKTFPSHIVSHHISNHSVFNCVCGRVSDACVCCGALQTEASKTPVKKSLILFAAGDVEPATFCVNITYLPKKQQTKMTGFLTPTVNSEPADTKKTFDLLKWPFSLNSSRVLILYDNELVPLDSPPVVCADNSKEDPDLMLCAQLSALHYGLETAGDHQTVFSGCLEVSILVQKQWPIIRYPKVCFRAHRGAAGDLDQAAVVAVKSKLEALKTNPSKRTVNVTTDNIIASQNTKSSMENHHKANLPSTEEAKDKVPVLGDVAHQGVP</sequence>
<accession>A0A183BC68</accession>
<reference evidence="2 3" key="2">
    <citation type="submission" date="2018-11" db="EMBL/GenBank/DDBJ databases">
        <authorList>
            <consortium name="Pathogen Informatics"/>
        </authorList>
    </citation>
    <scope>NUCLEOTIDE SEQUENCE [LARGE SCALE GENOMIC DNA]</scope>
    <source>
        <strain evidence="2 3">Egypt</strain>
    </source>
</reference>